<name>A0A1X0WKL7_9GAMM</name>
<proteinExistence type="inferred from homology"/>
<dbReference type="NCBIfam" id="NF007739">
    <property type="entry name" value="PRK10419.1"/>
    <property type="match status" value="2"/>
</dbReference>
<dbReference type="GO" id="GO:0005524">
    <property type="term" value="F:ATP binding"/>
    <property type="evidence" value="ECO:0007669"/>
    <property type="project" value="UniProtKB-KW"/>
</dbReference>
<evidence type="ECO:0000256" key="6">
    <source>
        <dbReference type="ARBA" id="ARBA00022741"/>
    </source>
</evidence>
<dbReference type="InterPro" id="IPR013563">
    <property type="entry name" value="Oligopep_ABC_C"/>
</dbReference>
<dbReference type="SMART" id="SM00382">
    <property type="entry name" value="AAA"/>
    <property type="match status" value="2"/>
</dbReference>
<dbReference type="SUPFAM" id="SSF52540">
    <property type="entry name" value="P-loop containing nucleoside triphosphate hydrolases"/>
    <property type="match status" value="2"/>
</dbReference>
<dbReference type="InterPro" id="IPR003439">
    <property type="entry name" value="ABC_transporter-like_ATP-bd"/>
</dbReference>
<keyword evidence="9" id="KW-0472">Membrane</keyword>
<comment type="similarity">
    <text evidence="2">Belongs to the ABC transporter superfamily.</text>
</comment>
<organism evidence="11 12">
    <name type="scientific">Rouxiella badensis</name>
    <dbReference type="NCBI Taxonomy" id="1646377"/>
    <lineage>
        <taxon>Bacteria</taxon>
        <taxon>Pseudomonadati</taxon>
        <taxon>Pseudomonadota</taxon>
        <taxon>Gammaproteobacteria</taxon>
        <taxon>Enterobacterales</taxon>
        <taxon>Yersiniaceae</taxon>
        <taxon>Rouxiella</taxon>
    </lineage>
</organism>
<evidence type="ECO:0000256" key="5">
    <source>
        <dbReference type="ARBA" id="ARBA00022519"/>
    </source>
</evidence>
<dbReference type="NCBIfam" id="NF008453">
    <property type="entry name" value="PRK11308.1"/>
    <property type="match status" value="2"/>
</dbReference>
<evidence type="ECO:0000256" key="1">
    <source>
        <dbReference type="ARBA" id="ARBA00004417"/>
    </source>
</evidence>
<evidence type="ECO:0000256" key="4">
    <source>
        <dbReference type="ARBA" id="ARBA00022475"/>
    </source>
</evidence>
<gene>
    <name evidence="11" type="ORF">BS640_02050</name>
</gene>
<evidence type="ECO:0000259" key="10">
    <source>
        <dbReference type="PROSITE" id="PS50893"/>
    </source>
</evidence>
<dbReference type="CDD" id="cd03257">
    <property type="entry name" value="ABC_NikE_OppD_transporters"/>
    <property type="match status" value="2"/>
</dbReference>
<evidence type="ECO:0000256" key="8">
    <source>
        <dbReference type="ARBA" id="ARBA00022967"/>
    </source>
</evidence>
<keyword evidence="4" id="KW-1003">Cell membrane</keyword>
<comment type="caution">
    <text evidence="11">The sequence shown here is derived from an EMBL/GenBank/DDBJ whole genome shotgun (WGS) entry which is preliminary data.</text>
</comment>
<keyword evidence="3" id="KW-0813">Transport</keyword>
<dbReference type="InterPro" id="IPR027417">
    <property type="entry name" value="P-loop_NTPase"/>
</dbReference>
<dbReference type="GO" id="GO:0005886">
    <property type="term" value="C:plasma membrane"/>
    <property type="evidence" value="ECO:0007669"/>
    <property type="project" value="UniProtKB-SubCell"/>
</dbReference>
<feature type="domain" description="ABC transporter" evidence="10">
    <location>
        <begin position="5"/>
        <end position="250"/>
    </location>
</feature>
<evidence type="ECO:0000313" key="12">
    <source>
        <dbReference type="Proteomes" id="UP000192536"/>
    </source>
</evidence>
<feature type="domain" description="ABC transporter" evidence="10">
    <location>
        <begin position="299"/>
        <end position="542"/>
    </location>
</feature>
<dbReference type="Gene3D" id="3.40.50.300">
    <property type="entry name" value="P-loop containing nucleotide triphosphate hydrolases"/>
    <property type="match status" value="2"/>
</dbReference>
<dbReference type="PROSITE" id="PS00211">
    <property type="entry name" value="ABC_TRANSPORTER_1"/>
    <property type="match status" value="2"/>
</dbReference>
<evidence type="ECO:0000256" key="9">
    <source>
        <dbReference type="ARBA" id="ARBA00023136"/>
    </source>
</evidence>
<dbReference type="GO" id="GO:0015833">
    <property type="term" value="P:peptide transport"/>
    <property type="evidence" value="ECO:0007669"/>
    <property type="project" value="InterPro"/>
</dbReference>
<dbReference type="PANTHER" id="PTHR43297">
    <property type="entry name" value="OLIGOPEPTIDE TRANSPORT ATP-BINDING PROTEIN APPD"/>
    <property type="match status" value="1"/>
</dbReference>
<accession>A0A1X0WKL7</accession>
<evidence type="ECO:0000256" key="2">
    <source>
        <dbReference type="ARBA" id="ARBA00005417"/>
    </source>
</evidence>
<dbReference type="PANTHER" id="PTHR43297:SF14">
    <property type="entry name" value="ATPASE AAA-TYPE CORE DOMAIN-CONTAINING PROTEIN"/>
    <property type="match status" value="1"/>
</dbReference>
<reference evidence="11 12" key="1">
    <citation type="journal article" date="2017" name="Int. J. Syst. Evol. Microbiol.">
        <title>Rouxiella badensis sp. nov. and Rouxiella silvae sp. nov. isolated from peat bog soil in Germany and emendation of the genus description.</title>
        <authorList>
            <person name="Le Fleche-Mateos A."/>
            <person name="Kugler J.H."/>
            <person name="Hansen S.H."/>
            <person name="Syldatk C."/>
            <person name="Hausmann R."/>
            <person name="Lomprez F."/>
            <person name="Vandenbogaert M."/>
            <person name="Manuguerra J.C."/>
            <person name="Grimont P.A."/>
        </authorList>
    </citation>
    <scope>NUCLEOTIDE SEQUENCE [LARGE SCALE GENOMIC DNA]</scope>
    <source>
        <strain evidence="11 12">DSM 100043</strain>
    </source>
</reference>
<dbReference type="PROSITE" id="PS50893">
    <property type="entry name" value="ABC_TRANSPORTER_2"/>
    <property type="match status" value="2"/>
</dbReference>
<evidence type="ECO:0000256" key="3">
    <source>
        <dbReference type="ARBA" id="ARBA00022448"/>
    </source>
</evidence>
<keyword evidence="7 11" id="KW-0067">ATP-binding</keyword>
<keyword evidence="5" id="KW-0997">Cell inner membrane</keyword>
<dbReference type="FunFam" id="3.40.50.300:FF:000016">
    <property type="entry name" value="Oligopeptide ABC transporter ATP-binding component"/>
    <property type="match status" value="2"/>
</dbReference>
<dbReference type="InterPro" id="IPR003593">
    <property type="entry name" value="AAA+_ATPase"/>
</dbReference>
<dbReference type="InterPro" id="IPR050388">
    <property type="entry name" value="ABC_Ni/Peptide_Import"/>
</dbReference>
<comment type="subcellular location">
    <subcellularLocation>
        <location evidence="1">Cell inner membrane</location>
        <topology evidence="1">Peripheral membrane protein</topology>
    </subcellularLocation>
</comment>
<dbReference type="STRING" id="1646377.BS640_02050"/>
<dbReference type="GO" id="GO:0016887">
    <property type="term" value="F:ATP hydrolysis activity"/>
    <property type="evidence" value="ECO:0007669"/>
    <property type="project" value="InterPro"/>
</dbReference>
<dbReference type="Proteomes" id="UP000192536">
    <property type="component" value="Unassembled WGS sequence"/>
</dbReference>
<dbReference type="AlphaFoldDB" id="A0A1X0WKL7"/>
<keyword evidence="6" id="KW-0547">Nucleotide-binding</keyword>
<dbReference type="RefSeq" id="WP_017489970.1">
    <property type="nucleotide sequence ID" value="NZ_JAJGAR010000002.1"/>
</dbReference>
<dbReference type="GO" id="GO:0055085">
    <property type="term" value="P:transmembrane transport"/>
    <property type="evidence" value="ECO:0007669"/>
    <property type="project" value="UniProtKB-ARBA"/>
</dbReference>
<sequence>MASLLEFKNFGVTFGEYAAVRQLNLQVQQGQFMALVGESGCGKSITALSAMRLAPDNARLSGEILYQGTNLLALPAARVRQLRGKDIAMIFQEPMTSLNPVLTIGQQIIETLRLHLGLSAKAARVRAIELLQWVNIPYAEKRIDDYAHHLSGGQRQRVMIAMAVACEPKLLIADEPTTALDVTVQIQILSLLDKLRQELGMGVLFITHDLGLVEQRADRVAVMYQGEKIEEAEKSALFQHPQHAYSKGLLAASLHGSQATHYRSSRLTEIVHHLDAPPTLYTPPIVPARPIQNAGRPLLKLEKVSFHYPSASPQTASVKDVSLEIMPGETLGLVGESGCGKSTLSKLILRLLTPKSGSINFEGQDITQLTSSQLAPLRRRIQMVFQDPYASLNPRHTVGEILRTPLRVHRLGNRATHHQAVLKILDQVGLPANSVERYPHEFSGGQRQRIGIARALIVNPQLIICDEPVSALDVSVQAQILNLLVDLKQERQLSLLFISHDLAVVRYIADRVMVMYQGESVEQGSHQQIWQQPRHPYTRQLLQAITPG</sequence>
<protein>
    <submittedName>
        <fullName evidence="11">Glutathione ABC transporter ATP-binding protein GsiA</fullName>
    </submittedName>
</protein>
<evidence type="ECO:0000313" key="11">
    <source>
        <dbReference type="EMBL" id="ORJ27271.1"/>
    </source>
</evidence>
<dbReference type="Pfam" id="PF08352">
    <property type="entry name" value="oligo_HPY"/>
    <property type="match status" value="2"/>
</dbReference>
<keyword evidence="12" id="KW-1185">Reference proteome</keyword>
<evidence type="ECO:0000256" key="7">
    <source>
        <dbReference type="ARBA" id="ARBA00022840"/>
    </source>
</evidence>
<dbReference type="Pfam" id="PF00005">
    <property type="entry name" value="ABC_tran"/>
    <property type="match status" value="2"/>
</dbReference>
<dbReference type="InterPro" id="IPR017871">
    <property type="entry name" value="ABC_transporter-like_CS"/>
</dbReference>
<keyword evidence="8" id="KW-1278">Translocase</keyword>
<dbReference type="EMBL" id="MRWE01000002">
    <property type="protein sequence ID" value="ORJ27271.1"/>
    <property type="molecule type" value="Genomic_DNA"/>
</dbReference>